<dbReference type="Pfam" id="PF13414">
    <property type="entry name" value="TPR_11"/>
    <property type="match status" value="1"/>
</dbReference>
<evidence type="ECO:0000256" key="6">
    <source>
        <dbReference type="PROSITE-ProRule" id="PRU00339"/>
    </source>
</evidence>
<dbReference type="Pfam" id="PF13181">
    <property type="entry name" value="TPR_8"/>
    <property type="match status" value="1"/>
</dbReference>
<dbReference type="GO" id="GO:0043161">
    <property type="term" value="P:proteasome-mediated ubiquitin-dependent protein catabolic process"/>
    <property type="evidence" value="ECO:0007669"/>
    <property type="project" value="TreeGrafter"/>
</dbReference>
<dbReference type="Gene3D" id="1.25.40.10">
    <property type="entry name" value="Tetratricopeptide repeat domain"/>
    <property type="match status" value="1"/>
</dbReference>
<comment type="catalytic activity">
    <reaction evidence="1">
        <text>S-ubiquitinyl-[E2 ubiquitin-conjugating enzyme]-L-cysteine + [acceptor protein]-L-lysine = [E2 ubiquitin-conjugating enzyme]-L-cysteine + N(6)-ubiquitinyl-[acceptor protein]-L-lysine.</text>
        <dbReference type="EC" id="2.3.2.27"/>
    </reaction>
</comment>
<evidence type="ECO:0000256" key="3">
    <source>
        <dbReference type="ARBA" id="ARBA00022679"/>
    </source>
</evidence>
<evidence type="ECO:0000256" key="2">
    <source>
        <dbReference type="ARBA" id="ARBA00012483"/>
    </source>
</evidence>
<sequence>MGAQAEACKQRGNECFAKGKIEAAIEAYSEAICFAPSEAVYFTNRAQCHKKKAAWDAVVADCTSALSLDDASIKAHYLLGIALDSQGQHGQAASHLLRAIDLCKGKTISYRDDIQRAMLSARKRQWAVAHPVAAAHVGISEALVERLLRSHYEQSLGVGVA</sequence>
<keyword evidence="3" id="KW-0808">Transferase</keyword>
<dbReference type="GO" id="GO:0045862">
    <property type="term" value="P:positive regulation of proteolysis"/>
    <property type="evidence" value="ECO:0007669"/>
    <property type="project" value="TreeGrafter"/>
</dbReference>
<evidence type="ECO:0000256" key="5">
    <source>
        <dbReference type="ARBA" id="ARBA00022786"/>
    </source>
</evidence>
<dbReference type="InterPro" id="IPR011990">
    <property type="entry name" value="TPR-like_helical_dom_sf"/>
</dbReference>
<proteinExistence type="predicted"/>
<dbReference type="Proteomes" id="UP000037460">
    <property type="component" value="Unassembled WGS sequence"/>
</dbReference>
<dbReference type="InterPro" id="IPR019734">
    <property type="entry name" value="TPR_rpt"/>
</dbReference>
<keyword evidence="6" id="KW-0802">TPR repeat</keyword>
<evidence type="ECO:0000313" key="7">
    <source>
        <dbReference type="EMBL" id="KOO26704.1"/>
    </source>
</evidence>
<dbReference type="GO" id="GO:0005737">
    <property type="term" value="C:cytoplasm"/>
    <property type="evidence" value="ECO:0007669"/>
    <property type="project" value="TreeGrafter"/>
</dbReference>
<dbReference type="SMART" id="SM00028">
    <property type="entry name" value="TPR"/>
    <property type="match status" value="3"/>
</dbReference>
<dbReference type="GO" id="GO:0000209">
    <property type="term" value="P:protein polyubiquitination"/>
    <property type="evidence" value="ECO:0007669"/>
    <property type="project" value="TreeGrafter"/>
</dbReference>
<protein>
    <recommendedName>
        <fullName evidence="2">RING-type E3 ubiquitin transferase</fullName>
        <ecNumber evidence="2">2.3.2.27</ecNumber>
    </recommendedName>
</protein>
<feature type="repeat" description="TPR" evidence="6">
    <location>
        <begin position="5"/>
        <end position="38"/>
    </location>
</feature>
<dbReference type="PANTHER" id="PTHR46803">
    <property type="entry name" value="E3 UBIQUITIN-PROTEIN LIGASE CHIP"/>
    <property type="match status" value="1"/>
</dbReference>
<name>A0A0M0JJE5_9EUKA</name>
<dbReference type="GO" id="GO:0006515">
    <property type="term" value="P:protein quality control for misfolded or incompletely synthesized proteins"/>
    <property type="evidence" value="ECO:0007669"/>
    <property type="project" value="TreeGrafter"/>
</dbReference>
<evidence type="ECO:0000256" key="4">
    <source>
        <dbReference type="ARBA" id="ARBA00022737"/>
    </source>
</evidence>
<evidence type="ECO:0000256" key="1">
    <source>
        <dbReference type="ARBA" id="ARBA00000900"/>
    </source>
</evidence>
<dbReference type="GO" id="GO:0071218">
    <property type="term" value="P:cellular response to misfolded protein"/>
    <property type="evidence" value="ECO:0007669"/>
    <property type="project" value="TreeGrafter"/>
</dbReference>
<dbReference type="GO" id="GO:0051087">
    <property type="term" value="F:protein-folding chaperone binding"/>
    <property type="evidence" value="ECO:0007669"/>
    <property type="project" value="TreeGrafter"/>
</dbReference>
<dbReference type="EMBL" id="JWZX01002816">
    <property type="protein sequence ID" value="KOO26704.1"/>
    <property type="molecule type" value="Genomic_DNA"/>
</dbReference>
<evidence type="ECO:0000313" key="8">
    <source>
        <dbReference type="Proteomes" id="UP000037460"/>
    </source>
</evidence>
<accession>A0A0M0JJE5</accession>
<dbReference type="PANTHER" id="PTHR46803:SF2">
    <property type="entry name" value="E3 UBIQUITIN-PROTEIN LIGASE CHIP"/>
    <property type="match status" value="1"/>
</dbReference>
<comment type="caution">
    <text evidence="7">The sequence shown here is derived from an EMBL/GenBank/DDBJ whole genome shotgun (WGS) entry which is preliminary data.</text>
</comment>
<dbReference type="OrthoDB" id="629492at2759"/>
<dbReference type="PROSITE" id="PS50005">
    <property type="entry name" value="TPR"/>
    <property type="match status" value="1"/>
</dbReference>
<keyword evidence="4" id="KW-0677">Repeat</keyword>
<keyword evidence="5" id="KW-0833">Ubl conjugation pathway</keyword>
<dbReference type="AlphaFoldDB" id="A0A0M0JJE5"/>
<dbReference type="GO" id="GO:0061630">
    <property type="term" value="F:ubiquitin protein ligase activity"/>
    <property type="evidence" value="ECO:0007669"/>
    <property type="project" value="UniProtKB-EC"/>
</dbReference>
<reference evidence="8" key="1">
    <citation type="journal article" date="2015" name="PLoS Genet.">
        <title>Genome Sequence and Transcriptome Analyses of Chrysochromulina tobin: Metabolic Tools for Enhanced Algal Fitness in the Prominent Order Prymnesiales (Haptophyceae).</title>
        <authorList>
            <person name="Hovde B.T."/>
            <person name="Deodato C.R."/>
            <person name="Hunsperger H.M."/>
            <person name="Ryken S.A."/>
            <person name="Yost W."/>
            <person name="Jha R.K."/>
            <person name="Patterson J."/>
            <person name="Monnat R.J. Jr."/>
            <person name="Barlow S.B."/>
            <person name="Starkenburg S.R."/>
            <person name="Cattolico R.A."/>
        </authorList>
    </citation>
    <scope>NUCLEOTIDE SEQUENCE</scope>
    <source>
        <strain evidence="8">CCMP291</strain>
    </source>
</reference>
<gene>
    <name evidence="7" type="ORF">Ctob_005710</name>
</gene>
<dbReference type="EC" id="2.3.2.27" evidence="2"/>
<dbReference type="SUPFAM" id="SSF48452">
    <property type="entry name" value="TPR-like"/>
    <property type="match status" value="1"/>
</dbReference>
<keyword evidence="8" id="KW-1185">Reference proteome</keyword>
<organism evidence="7 8">
    <name type="scientific">Chrysochromulina tobinii</name>
    <dbReference type="NCBI Taxonomy" id="1460289"/>
    <lineage>
        <taxon>Eukaryota</taxon>
        <taxon>Haptista</taxon>
        <taxon>Haptophyta</taxon>
        <taxon>Prymnesiophyceae</taxon>
        <taxon>Prymnesiales</taxon>
        <taxon>Chrysochromulinaceae</taxon>
        <taxon>Chrysochromulina</taxon>
    </lineage>
</organism>